<keyword evidence="2" id="KW-1185">Reference proteome</keyword>
<comment type="caution">
    <text evidence="1">The sequence shown here is derived from an EMBL/GenBank/DDBJ whole genome shotgun (WGS) entry which is preliminary data.</text>
</comment>
<organism evidence="1 2">
    <name type="scientific">Artomyces pyxidatus</name>
    <dbReference type="NCBI Taxonomy" id="48021"/>
    <lineage>
        <taxon>Eukaryota</taxon>
        <taxon>Fungi</taxon>
        <taxon>Dikarya</taxon>
        <taxon>Basidiomycota</taxon>
        <taxon>Agaricomycotina</taxon>
        <taxon>Agaricomycetes</taxon>
        <taxon>Russulales</taxon>
        <taxon>Auriscalpiaceae</taxon>
        <taxon>Artomyces</taxon>
    </lineage>
</organism>
<accession>A0ACB8TAM5</accession>
<reference evidence="1" key="2">
    <citation type="journal article" date="2022" name="New Phytol.">
        <title>Evolutionary transition to the ectomycorrhizal habit in the genomes of a hyperdiverse lineage of mushroom-forming fungi.</title>
        <authorList>
            <person name="Looney B."/>
            <person name="Miyauchi S."/>
            <person name="Morin E."/>
            <person name="Drula E."/>
            <person name="Courty P.E."/>
            <person name="Kohler A."/>
            <person name="Kuo A."/>
            <person name="LaButti K."/>
            <person name="Pangilinan J."/>
            <person name="Lipzen A."/>
            <person name="Riley R."/>
            <person name="Andreopoulos W."/>
            <person name="He G."/>
            <person name="Johnson J."/>
            <person name="Nolan M."/>
            <person name="Tritt A."/>
            <person name="Barry K.W."/>
            <person name="Grigoriev I.V."/>
            <person name="Nagy L.G."/>
            <person name="Hibbett D."/>
            <person name="Henrissat B."/>
            <person name="Matheny P.B."/>
            <person name="Labbe J."/>
            <person name="Martin F.M."/>
        </authorList>
    </citation>
    <scope>NUCLEOTIDE SEQUENCE</scope>
    <source>
        <strain evidence="1">HHB10654</strain>
    </source>
</reference>
<sequence length="174" mass="19055">MTATLSICHGPLRSSGIALRKAITVYTPVGVRFCCQYCDALRQLHDDGSRPSRFHCNGSCAGAFRWYTWNLTEDRILHFPLLCPVVCDPNLRTIDRARAFSQHFVASSVASSDRSHYCNLIDQRPERLDGVFVPARLPSRAVCCTASVMKHSASVGGPQHSMSGAVDVSVCGLL</sequence>
<evidence type="ECO:0000313" key="2">
    <source>
        <dbReference type="Proteomes" id="UP000814140"/>
    </source>
</evidence>
<name>A0ACB8TAM5_9AGAM</name>
<evidence type="ECO:0000313" key="1">
    <source>
        <dbReference type="EMBL" id="KAI0065055.1"/>
    </source>
</evidence>
<dbReference type="EMBL" id="MU277196">
    <property type="protein sequence ID" value="KAI0065055.1"/>
    <property type="molecule type" value="Genomic_DNA"/>
</dbReference>
<reference evidence="1" key="1">
    <citation type="submission" date="2021-03" db="EMBL/GenBank/DDBJ databases">
        <authorList>
            <consortium name="DOE Joint Genome Institute"/>
            <person name="Ahrendt S."/>
            <person name="Looney B.P."/>
            <person name="Miyauchi S."/>
            <person name="Morin E."/>
            <person name="Drula E."/>
            <person name="Courty P.E."/>
            <person name="Chicoki N."/>
            <person name="Fauchery L."/>
            <person name="Kohler A."/>
            <person name="Kuo A."/>
            <person name="Labutti K."/>
            <person name="Pangilinan J."/>
            <person name="Lipzen A."/>
            <person name="Riley R."/>
            <person name="Andreopoulos W."/>
            <person name="He G."/>
            <person name="Johnson J."/>
            <person name="Barry K.W."/>
            <person name="Grigoriev I.V."/>
            <person name="Nagy L."/>
            <person name="Hibbett D."/>
            <person name="Henrissat B."/>
            <person name="Matheny P.B."/>
            <person name="Labbe J."/>
            <person name="Martin F."/>
        </authorList>
    </citation>
    <scope>NUCLEOTIDE SEQUENCE</scope>
    <source>
        <strain evidence="1">HHB10654</strain>
    </source>
</reference>
<proteinExistence type="predicted"/>
<gene>
    <name evidence="1" type="ORF">BV25DRAFT_126845</name>
</gene>
<protein>
    <submittedName>
        <fullName evidence="1">Uncharacterized protein</fullName>
    </submittedName>
</protein>
<dbReference type="Proteomes" id="UP000814140">
    <property type="component" value="Unassembled WGS sequence"/>
</dbReference>